<dbReference type="Proteomes" id="UP001501920">
    <property type="component" value="Chromosome 18"/>
</dbReference>
<sequence>KSWTGHFLLPVKVPALPRRCSVSQLAVILMVVLVENEQELVLRPSYGRLLDDTEYGSVGNVLNPMFEG</sequence>
<evidence type="ECO:0000313" key="2">
    <source>
        <dbReference type="Proteomes" id="UP001501920"/>
    </source>
</evidence>
<keyword evidence="2" id="KW-1185">Reference proteome</keyword>
<proteinExistence type="predicted"/>
<organism evidence="1 2">
    <name type="scientific">Pygocentrus nattereri</name>
    <name type="common">Red-bellied piranha</name>
    <dbReference type="NCBI Taxonomy" id="42514"/>
    <lineage>
        <taxon>Eukaryota</taxon>
        <taxon>Metazoa</taxon>
        <taxon>Chordata</taxon>
        <taxon>Craniata</taxon>
        <taxon>Vertebrata</taxon>
        <taxon>Euteleostomi</taxon>
        <taxon>Actinopterygii</taxon>
        <taxon>Neopterygii</taxon>
        <taxon>Teleostei</taxon>
        <taxon>Ostariophysi</taxon>
        <taxon>Characiformes</taxon>
        <taxon>Characoidei</taxon>
        <taxon>Pygocentrus</taxon>
    </lineage>
</organism>
<reference evidence="1 2" key="1">
    <citation type="submission" date="2020-10" db="EMBL/GenBank/DDBJ databases">
        <title>Pygocentrus nattereri (red-bellied piranha) genome, fPygNat1, primary haplotype.</title>
        <authorList>
            <person name="Myers G."/>
            <person name="Meyer A."/>
            <person name="Karagic N."/>
            <person name="Pippel M."/>
            <person name="Winkler S."/>
            <person name="Tracey A."/>
            <person name="Wood J."/>
            <person name="Formenti G."/>
            <person name="Howe K."/>
            <person name="Fedrigo O."/>
            <person name="Jarvis E.D."/>
        </authorList>
    </citation>
    <scope>NUCLEOTIDE SEQUENCE [LARGE SCALE GENOMIC DNA]</scope>
</reference>
<protein>
    <submittedName>
        <fullName evidence="1">Uncharacterized protein</fullName>
    </submittedName>
</protein>
<evidence type="ECO:0000313" key="1">
    <source>
        <dbReference type="Ensembl" id="ENSPNAP00000059076.1"/>
    </source>
</evidence>
<dbReference type="AlphaFoldDB" id="A0AAR2KAF4"/>
<reference evidence="1" key="2">
    <citation type="submission" date="2025-08" db="UniProtKB">
        <authorList>
            <consortium name="Ensembl"/>
        </authorList>
    </citation>
    <scope>IDENTIFICATION</scope>
</reference>
<accession>A0AAR2KAF4</accession>
<reference evidence="1" key="3">
    <citation type="submission" date="2025-09" db="UniProtKB">
        <authorList>
            <consortium name="Ensembl"/>
        </authorList>
    </citation>
    <scope>IDENTIFICATION</scope>
</reference>
<name>A0AAR2KAF4_PYGNA</name>
<dbReference type="Ensembl" id="ENSPNAT00000081802.1">
    <property type="protein sequence ID" value="ENSPNAP00000059076.1"/>
    <property type="gene ID" value="ENSPNAG00000031567.1"/>
</dbReference>